<evidence type="ECO:0000256" key="8">
    <source>
        <dbReference type="SAM" id="MobiDB-lite"/>
    </source>
</evidence>
<dbReference type="GO" id="GO:0005524">
    <property type="term" value="F:ATP binding"/>
    <property type="evidence" value="ECO:0007669"/>
    <property type="project" value="UniProtKB-UniRule"/>
</dbReference>
<dbReference type="Gene3D" id="1.10.510.10">
    <property type="entry name" value="Transferase(Phosphotransferase) domain 1"/>
    <property type="match status" value="1"/>
</dbReference>
<dbReference type="InterPro" id="IPR011009">
    <property type="entry name" value="Kinase-like_dom_sf"/>
</dbReference>
<evidence type="ECO:0000256" key="1">
    <source>
        <dbReference type="ARBA" id="ARBA00022679"/>
    </source>
</evidence>
<keyword evidence="3" id="KW-0418">Kinase</keyword>
<evidence type="ECO:0000313" key="12">
    <source>
        <dbReference type="Proteomes" id="UP000077202"/>
    </source>
</evidence>
<evidence type="ECO:0000313" key="11">
    <source>
        <dbReference type="EMBL" id="OAE25960.1"/>
    </source>
</evidence>
<evidence type="ECO:0000256" key="6">
    <source>
        <dbReference type="PROSITE-ProRule" id="PRU10141"/>
    </source>
</evidence>
<dbReference type="Pfam" id="PF00069">
    <property type="entry name" value="Pkinase"/>
    <property type="match status" value="1"/>
</dbReference>
<evidence type="ECO:0000256" key="7">
    <source>
        <dbReference type="RuleBase" id="RU000304"/>
    </source>
</evidence>
<dbReference type="PROSITE" id="PS00108">
    <property type="entry name" value="PROTEIN_KINASE_ST"/>
    <property type="match status" value="1"/>
</dbReference>
<dbReference type="FunFam" id="1.10.510.10:FF:000531">
    <property type="entry name" value="Wee1-like protein kinase"/>
    <property type="match status" value="1"/>
</dbReference>
<dbReference type="Proteomes" id="UP000077202">
    <property type="component" value="Unassembled WGS sequence"/>
</dbReference>
<keyword evidence="2 6" id="KW-0547">Nucleotide-binding</keyword>
<dbReference type="PANTHER" id="PTHR11042:SF185">
    <property type="entry name" value="WEE1-LIKE PROTEIN KINASE"/>
    <property type="match status" value="1"/>
</dbReference>
<proteinExistence type="inferred from homology"/>
<keyword evidence="12" id="KW-1185">Reference proteome</keyword>
<accession>A0A176VYV5</accession>
<dbReference type="Proteomes" id="UP001162541">
    <property type="component" value="Chromosome 1"/>
</dbReference>
<dbReference type="GO" id="GO:0005634">
    <property type="term" value="C:nucleus"/>
    <property type="evidence" value="ECO:0007669"/>
    <property type="project" value="TreeGrafter"/>
</dbReference>
<dbReference type="PROSITE" id="PS00107">
    <property type="entry name" value="PROTEIN_KINASE_ATP"/>
    <property type="match status" value="1"/>
</dbReference>
<feature type="compositionally biased region" description="Polar residues" evidence="8">
    <location>
        <begin position="41"/>
        <end position="51"/>
    </location>
</feature>
<reference evidence="13" key="3">
    <citation type="journal article" date="2020" name="Curr. Biol.">
        <title>Chromatin organization in early land plants reveals an ancestral association between H3K27me3, transposons, and constitutive heterochromatin.</title>
        <authorList>
            <person name="Montgomery S.A."/>
            <person name="Tanizawa Y."/>
            <person name="Galik B."/>
            <person name="Wang N."/>
            <person name="Ito T."/>
            <person name="Mochizuki T."/>
            <person name="Akimcheva S."/>
            <person name="Bowman J.L."/>
            <person name="Cognat V."/>
            <person name="Marechal-Drouard L."/>
            <person name="Ekker H."/>
            <person name="Hong S.F."/>
            <person name="Kohchi T."/>
            <person name="Lin S.S."/>
            <person name="Liu L.D."/>
            <person name="Nakamura Y."/>
            <person name="Valeeva L.R."/>
            <person name="Shakirov E.V."/>
            <person name="Shippen D.E."/>
            <person name="Wei W.L."/>
            <person name="Yagura M."/>
            <person name="Yamaoka S."/>
            <person name="Yamato K.T."/>
            <person name="Liu C."/>
            <person name="Berger F."/>
        </authorList>
    </citation>
    <scope>NUCLEOTIDE SEQUENCE [LARGE SCALE GENOMIC DNA]</scope>
    <source>
        <strain evidence="13">Tak-1</strain>
    </source>
</reference>
<evidence type="ECO:0000256" key="3">
    <source>
        <dbReference type="ARBA" id="ARBA00022777"/>
    </source>
</evidence>
<dbReference type="InterPro" id="IPR000719">
    <property type="entry name" value="Prot_kinase_dom"/>
</dbReference>
<feature type="binding site" evidence="6">
    <location>
        <position position="257"/>
    </location>
    <ligand>
        <name>ATP</name>
        <dbReference type="ChEBI" id="CHEBI:30616"/>
    </ligand>
</feature>
<comment type="similarity">
    <text evidence="5">Belongs to the protein kinase superfamily. Ser/Thr protein kinase family. GCN2 subfamily.</text>
</comment>
<feature type="domain" description="Protein kinase" evidence="9">
    <location>
        <begin position="228"/>
        <end position="473"/>
    </location>
</feature>
<evidence type="ECO:0000256" key="4">
    <source>
        <dbReference type="ARBA" id="ARBA00022840"/>
    </source>
</evidence>
<dbReference type="GO" id="GO:0004713">
    <property type="term" value="F:protein tyrosine kinase activity"/>
    <property type="evidence" value="ECO:0007669"/>
    <property type="project" value="TreeGrafter"/>
</dbReference>
<dbReference type="PROSITE" id="PS50011">
    <property type="entry name" value="PROTEIN_KINASE_DOM"/>
    <property type="match status" value="1"/>
</dbReference>
<dbReference type="Gene3D" id="3.30.200.20">
    <property type="entry name" value="Phosphorylase Kinase, domain 1"/>
    <property type="match status" value="1"/>
</dbReference>
<evidence type="ECO:0000313" key="13">
    <source>
        <dbReference type="Proteomes" id="UP001162541"/>
    </source>
</evidence>
<dbReference type="PANTHER" id="PTHR11042">
    <property type="entry name" value="EUKARYOTIC TRANSLATION INITIATION FACTOR 2-ALPHA KINASE EIF2-ALPHA KINASE -RELATED"/>
    <property type="match status" value="1"/>
</dbReference>
<keyword evidence="1" id="KW-0808">Transferase</keyword>
<keyword evidence="7" id="KW-0723">Serine/threonine-protein kinase</keyword>
<evidence type="ECO:0000256" key="5">
    <source>
        <dbReference type="ARBA" id="ARBA00037982"/>
    </source>
</evidence>
<reference evidence="11 12" key="1">
    <citation type="submission" date="2016-03" db="EMBL/GenBank/DDBJ databases">
        <title>Mechanisms controlling the formation of the plant cell surface in tip-growing cells are functionally conserved among land plants.</title>
        <authorList>
            <person name="Honkanen S."/>
            <person name="Jones V.A."/>
            <person name="Morieri G."/>
            <person name="Champion C."/>
            <person name="Hetherington A.J."/>
            <person name="Kelly S."/>
            <person name="Saint-Marcoux D."/>
            <person name="Proust H."/>
            <person name="Prescott H."/>
            <person name="Dolan L."/>
        </authorList>
    </citation>
    <scope>NUCLEOTIDE SEQUENCE [LARGE SCALE GENOMIC DNA]</scope>
    <source>
        <strain evidence="12">cv. Tak-1 and cv. Tak-2</strain>
        <tissue evidence="11">Whole gametophyte</tissue>
    </source>
</reference>
<dbReference type="GO" id="GO:0004674">
    <property type="term" value="F:protein serine/threonine kinase activity"/>
    <property type="evidence" value="ECO:0007669"/>
    <property type="project" value="UniProtKB-KW"/>
</dbReference>
<dbReference type="InterPro" id="IPR008271">
    <property type="entry name" value="Ser/Thr_kinase_AS"/>
</dbReference>
<dbReference type="InterPro" id="IPR017441">
    <property type="entry name" value="Protein_kinase_ATP_BS"/>
</dbReference>
<reference evidence="10" key="2">
    <citation type="journal article" date="2019" name="Curr. Biol.">
        <title>Chromatin organization in early land plants reveals an ancestral association between H3K27me3, transposons, and constitutive heterochromatin.</title>
        <authorList>
            <person name="Montgomery S.A."/>
            <person name="Tanizawa Y."/>
            <person name="Galik B."/>
            <person name="Wang N."/>
            <person name="Ito T."/>
            <person name="Mochizuki T."/>
            <person name="Akimcheva S."/>
            <person name="Bowman J."/>
            <person name="Cognat V."/>
            <person name="Drouard L."/>
            <person name="Ekker H."/>
            <person name="Houng S."/>
            <person name="Kohchi T."/>
            <person name="Lin S."/>
            <person name="Liu L.D."/>
            <person name="Nakamura Y."/>
            <person name="Valeeva L.R."/>
            <person name="Shakirov E.V."/>
            <person name="Shippen D.E."/>
            <person name="Wei W."/>
            <person name="Yagura M."/>
            <person name="Yamaoka S."/>
            <person name="Yamato K.T."/>
            <person name="Liu C."/>
            <person name="Berger F."/>
        </authorList>
    </citation>
    <scope>NUCLEOTIDE SEQUENCE [LARGE SCALE GENOMIC DNA]</scope>
    <source>
        <strain evidence="10">Tak-1</strain>
    </source>
</reference>
<evidence type="ECO:0000313" key="10">
    <source>
        <dbReference type="EMBL" id="BBN00187.1"/>
    </source>
</evidence>
<sequence>MDAPEGVCLSQQLSQVRLAYPRNTMTNSTDWTVRSLRDDSQSTSMALSQGSGHERRTDGEDGDGDVIQDFGSQDFFCTPDFITPVEQQFCVDFEGSKENIPALGSAATMTPMRVKRPRPDVFGALLNSATKGCNPRISSPNEMFMQENPGEGLVSSGKNVEMNGLDLFPPNSRARLSALRRRVQSPTCLKNPFLPASDEVSPAQRRPKACGLQGNVGGNGLSRYRDDFHEVQEIGRGCFSRVYKTVNRIDGCFYAVKRSHRQLRQDSERKQALTEVQALAAIGAHRNIVRYHTAWFESDYLYIQMELCECNLSELRADGKLSLERSLIDVLWQITQALSVVHTCGLAHLDVKPDNIYFGNGAFKLGDFGRATRLDGTIQIEEGDSRYASSEILNDDYSNLHKADIFALGATMYELSRGLPLPSSGVQFQALRQGKLALLPGYSLPYQLLLKDMMNPNAKLRPTAGDLLKHSIFRKITGSGDK</sequence>
<organism evidence="11 12">
    <name type="scientific">Marchantia polymorpha subsp. ruderalis</name>
    <dbReference type="NCBI Taxonomy" id="1480154"/>
    <lineage>
        <taxon>Eukaryota</taxon>
        <taxon>Viridiplantae</taxon>
        <taxon>Streptophyta</taxon>
        <taxon>Embryophyta</taxon>
        <taxon>Marchantiophyta</taxon>
        <taxon>Marchantiopsida</taxon>
        <taxon>Marchantiidae</taxon>
        <taxon>Marchantiales</taxon>
        <taxon>Marchantiaceae</taxon>
        <taxon>Marchantia</taxon>
    </lineage>
</organism>
<gene>
    <name evidence="11" type="ORF">AXG93_1712s1390</name>
    <name evidence="10" type="ORF">Mp_1g27090</name>
</gene>
<evidence type="ECO:0000259" key="9">
    <source>
        <dbReference type="PROSITE" id="PS50011"/>
    </source>
</evidence>
<dbReference type="EMBL" id="LVLJ01002271">
    <property type="protein sequence ID" value="OAE25960.1"/>
    <property type="molecule type" value="Genomic_DNA"/>
</dbReference>
<dbReference type="SUPFAM" id="SSF56112">
    <property type="entry name" value="Protein kinase-like (PK-like)"/>
    <property type="match status" value="1"/>
</dbReference>
<name>A0A176VYV5_MARPO</name>
<protein>
    <recommendedName>
        <fullName evidence="9">Protein kinase domain-containing protein</fullName>
    </recommendedName>
</protein>
<dbReference type="SMART" id="SM00220">
    <property type="entry name" value="S_TKc"/>
    <property type="match status" value="1"/>
</dbReference>
<keyword evidence="4 6" id="KW-0067">ATP-binding</keyword>
<feature type="region of interest" description="Disordered" evidence="8">
    <location>
        <begin position="37"/>
        <end position="64"/>
    </location>
</feature>
<dbReference type="InterPro" id="IPR050339">
    <property type="entry name" value="CC_SR_Kinase"/>
</dbReference>
<evidence type="ECO:0000256" key="2">
    <source>
        <dbReference type="ARBA" id="ARBA00022741"/>
    </source>
</evidence>
<dbReference type="AlphaFoldDB" id="A0A176VYV5"/>
<dbReference type="GO" id="GO:0005737">
    <property type="term" value="C:cytoplasm"/>
    <property type="evidence" value="ECO:0007669"/>
    <property type="project" value="TreeGrafter"/>
</dbReference>
<dbReference type="EMBL" id="AP019866">
    <property type="protein sequence ID" value="BBN00187.1"/>
    <property type="molecule type" value="Genomic_DNA"/>
</dbReference>